<dbReference type="Proteomes" id="UP001206925">
    <property type="component" value="Unassembled WGS sequence"/>
</dbReference>
<organism evidence="2 3">
    <name type="scientific">Ambrosia artemisiifolia</name>
    <name type="common">Common ragweed</name>
    <dbReference type="NCBI Taxonomy" id="4212"/>
    <lineage>
        <taxon>Eukaryota</taxon>
        <taxon>Viridiplantae</taxon>
        <taxon>Streptophyta</taxon>
        <taxon>Embryophyta</taxon>
        <taxon>Tracheophyta</taxon>
        <taxon>Spermatophyta</taxon>
        <taxon>Magnoliopsida</taxon>
        <taxon>eudicotyledons</taxon>
        <taxon>Gunneridae</taxon>
        <taxon>Pentapetalae</taxon>
        <taxon>asterids</taxon>
        <taxon>campanulids</taxon>
        <taxon>Asterales</taxon>
        <taxon>Asteraceae</taxon>
        <taxon>Asteroideae</taxon>
        <taxon>Heliantheae alliance</taxon>
        <taxon>Heliantheae</taxon>
        <taxon>Ambrosia</taxon>
    </lineage>
</organism>
<feature type="compositionally biased region" description="Acidic residues" evidence="1">
    <location>
        <begin position="300"/>
        <end position="309"/>
    </location>
</feature>
<dbReference type="AlphaFoldDB" id="A0AAD5CAX3"/>
<accession>A0AAD5CAX3</accession>
<evidence type="ECO:0000313" key="2">
    <source>
        <dbReference type="EMBL" id="KAI7737933.1"/>
    </source>
</evidence>
<evidence type="ECO:0008006" key="4">
    <source>
        <dbReference type="Google" id="ProtNLM"/>
    </source>
</evidence>
<reference evidence="2" key="1">
    <citation type="submission" date="2022-06" db="EMBL/GenBank/DDBJ databases">
        <title>Uncovering the hologenomic basis of an extraordinary plant invasion.</title>
        <authorList>
            <person name="Bieker V.C."/>
            <person name="Martin M.D."/>
            <person name="Gilbert T."/>
            <person name="Hodgins K."/>
            <person name="Battlay P."/>
            <person name="Petersen B."/>
            <person name="Wilson J."/>
        </authorList>
    </citation>
    <scope>NUCLEOTIDE SEQUENCE</scope>
    <source>
        <strain evidence="2">AA19_3_7</strain>
        <tissue evidence="2">Leaf</tissue>
    </source>
</reference>
<evidence type="ECO:0000313" key="3">
    <source>
        <dbReference type="Proteomes" id="UP001206925"/>
    </source>
</evidence>
<protein>
    <recommendedName>
        <fullName evidence="4">DUF4378 domain-containing protein</fullName>
    </recommendedName>
</protein>
<evidence type="ECO:0000256" key="1">
    <source>
        <dbReference type="SAM" id="MobiDB-lite"/>
    </source>
</evidence>
<dbReference type="PANTHER" id="PTHR33623:SF5">
    <property type="entry name" value="HISTONE-LYSINE N-METHYLTRANSFERASE SETD1B-LIKE PROTEIN"/>
    <property type="match status" value="1"/>
</dbReference>
<sequence length="478" mass="54563">MGHKHLHELLKEDQEPFHLKTFISHHRSLLKTTTTTTITGKTSLNIKKHKPIIKNNFCINHVCLLSIQNSPDIKNSPFLDFPAKKPPEFNNATGIYLHIPATTAAKLVEAAGRVQKPKPGLKQTGFGLLGSFLKRFKDRTIKTKNRETGPTGPVNGTLLSSPVITRSWKKRCNEEKGLCESCNECRVSSGEWSEKSSEFRSSCSTRSVHEFEDIININNINIDQCFCSNPESPFRFSLQRSPLSSPSPPVPDFTSSVASPSRCFKQDKESYDVEDPQENNRQKDEEEKEQCSPVSVLDTLFDDGDEGEEHEGGATQEDYDIECSYANVQRAKHQLLQKLQRFERLAGLDPIKLENHMLEQCYSDDEDVLVNGEEVSKEELFKEIVNHLGVGKIPWFMKKLVFDLIEEENKNEEHDVIVQKVCKRLHSWKVVELNTIDMMVETEFRSEGWKRCDEETIKDMVMDIEVAIFGFLVEELAQ</sequence>
<dbReference type="EMBL" id="JAMZMK010008920">
    <property type="protein sequence ID" value="KAI7737933.1"/>
    <property type="molecule type" value="Genomic_DNA"/>
</dbReference>
<keyword evidence="3" id="KW-1185">Reference proteome</keyword>
<comment type="caution">
    <text evidence="2">The sequence shown here is derived from an EMBL/GenBank/DDBJ whole genome shotgun (WGS) entry which is preliminary data.</text>
</comment>
<name>A0AAD5CAX3_AMBAR</name>
<proteinExistence type="predicted"/>
<feature type="region of interest" description="Disordered" evidence="1">
    <location>
        <begin position="238"/>
        <end position="318"/>
    </location>
</feature>
<gene>
    <name evidence="2" type="ORF">M8C21_015126</name>
</gene>
<dbReference type="PANTHER" id="PTHR33623">
    <property type="entry name" value="OS04G0572500 PROTEIN"/>
    <property type="match status" value="1"/>
</dbReference>